<dbReference type="EMBL" id="VOIH02000011">
    <property type="protein sequence ID" value="KAF3433799.1"/>
    <property type="molecule type" value="Genomic_DNA"/>
</dbReference>
<sequence>MDYPSFTKLFNERRKRLSRFLLQAKDSNIMKILELPQLQPSLDFLPANPYEIFGFNSEMFALPRLSEKDKQLMEHKMVLVECEGVGLVLFA</sequence>
<name>A0A8K0DT64_9ROSA</name>
<protein>
    <submittedName>
        <fullName evidence="1">Uncharacterized protein</fullName>
    </submittedName>
</protein>
<comment type="caution">
    <text evidence="1">The sequence shown here is derived from an EMBL/GenBank/DDBJ whole genome shotgun (WGS) entry which is preliminary data.</text>
</comment>
<evidence type="ECO:0000313" key="2">
    <source>
        <dbReference type="Proteomes" id="UP000796880"/>
    </source>
</evidence>
<organism evidence="1 2">
    <name type="scientific">Rhamnella rubrinervis</name>
    <dbReference type="NCBI Taxonomy" id="2594499"/>
    <lineage>
        <taxon>Eukaryota</taxon>
        <taxon>Viridiplantae</taxon>
        <taxon>Streptophyta</taxon>
        <taxon>Embryophyta</taxon>
        <taxon>Tracheophyta</taxon>
        <taxon>Spermatophyta</taxon>
        <taxon>Magnoliopsida</taxon>
        <taxon>eudicotyledons</taxon>
        <taxon>Gunneridae</taxon>
        <taxon>Pentapetalae</taxon>
        <taxon>rosids</taxon>
        <taxon>fabids</taxon>
        <taxon>Rosales</taxon>
        <taxon>Rhamnaceae</taxon>
        <taxon>rhamnoid group</taxon>
        <taxon>Rhamneae</taxon>
        <taxon>Rhamnella</taxon>
    </lineage>
</organism>
<dbReference type="AlphaFoldDB" id="A0A8K0DT64"/>
<gene>
    <name evidence="1" type="ORF">FNV43_RR24902</name>
</gene>
<proteinExistence type="predicted"/>
<dbReference type="Proteomes" id="UP000796880">
    <property type="component" value="Unassembled WGS sequence"/>
</dbReference>
<reference evidence="1" key="1">
    <citation type="submission" date="2020-03" db="EMBL/GenBank/DDBJ databases">
        <title>A high-quality chromosome-level genome assembly of a woody plant with both climbing and erect habits, Rhamnella rubrinervis.</title>
        <authorList>
            <person name="Lu Z."/>
            <person name="Yang Y."/>
            <person name="Zhu X."/>
            <person name="Sun Y."/>
        </authorList>
    </citation>
    <scope>NUCLEOTIDE SEQUENCE</scope>
    <source>
        <strain evidence="1">BYM</strain>
        <tissue evidence="1">Leaf</tissue>
    </source>
</reference>
<evidence type="ECO:0000313" key="1">
    <source>
        <dbReference type="EMBL" id="KAF3433799.1"/>
    </source>
</evidence>
<keyword evidence="2" id="KW-1185">Reference proteome</keyword>
<accession>A0A8K0DT64</accession>